<evidence type="ECO:0000256" key="2">
    <source>
        <dbReference type="ARBA" id="ARBA00005417"/>
    </source>
</evidence>
<evidence type="ECO:0000256" key="3">
    <source>
        <dbReference type="ARBA" id="ARBA00022448"/>
    </source>
</evidence>
<keyword evidence="4" id="KW-0547">Nucleotide-binding</keyword>
<gene>
    <name evidence="7" type="ORF">RFM42_24430</name>
</gene>
<dbReference type="RefSeq" id="WP_320251523.1">
    <property type="nucleotide sequence ID" value="NZ_JAVIIQ010000011.1"/>
</dbReference>
<protein>
    <submittedName>
        <fullName evidence="7">ABC transporter ATP-binding protein</fullName>
    </submittedName>
</protein>
<dbReference type="EMBL" id="JAVIIQ010000011">
    <property type="protein sequence ID" value="MDX8534162.1"/>
    <property type="molecule type" value="Genomic_DNA"/>
</dbReference>
<dbReference type="GO" id="GO:0005524">
    <property type="term" value="F:ATP binding"/>
    <property type="evidence" value="ECO:0007669"/>
    <property type="project" value="UniProtKB-KW"/>
</dbReference>
<keyword evidence="5 7" id="KW-0067">ATP-binding</keyword>
<comment type="similarity">
    <text evidence="2">Belongs to the ABC transporter superfamily.</text>
</comment>
<keyword evidence="3" id="KW-0813">Transport</keyword>
<comment type="caution">
    <text evidence="7">The sequence shown here is derived from an EMBL/GenBank/DDBJ whole genome shotgun (WGS) entry which is preliminary data.</text>
</comment>
<dbReference type="CDD" id="cd03257">
    <property type="entry name" value="ABC_NikE_OppD_transporters"/>
    <property type="match status" value="1"/>
</dbReference>
<dbReference type="Proteomes" id="UP001285154">
    <property type="component" value="Unassembled WGS sequence"/>
</dbReference>
<dbReference type="Gene3D" id="3.40.50.300">
    <property type="entry name" value="P-loop containing nucleotide triphosphate hydrolases"/>
    <property type="match status" value="1"/>
</dbReference>
<accession>A0ABU5AC31</accession>
<dbReference type="PANTHER" id="PTHR43776">
    <property type="entry name" value="TRANSPORT ATP-BINDING PROTEIN"/>
    <property type="match status" value="1"/>
</dbReference>
<comment type="subcellular location">
    <subcellularLocation>
        <location evidence="1">Cell inner membrane</location>
        <topology evidence="1">Peripheral membrane protein</topology>
    </subcellularLocation>
</comment>
<dbReference type="SMART" id="SM00382">
    <property type="entry name" value="AAA"/>
    <property type="match status" value="1"/>
</dbReference>
<dbReference type="PROSITE" id="PS00211">
    <property type="entry name" value="ABC_TRANSPORTER_1"/>
    <property type="match status" value="1"/>
</dbReference>
<dbReference type="PANTHER" id="PTHR43776:SF7">
    <property type="entry name" value="D,D-DIPEPTIDE TRANSPORT ATP-BINDING PROTEIN DDPF-RELATED"/>
    <property type="match status" value="1"/>
</dbReference>
<evidence type="ECO:0000256" key="4">
    <source>
        <dbReference type="ARBA" id="ARBA00022741"/>
    </source>
</evidence>
<feature type="domain" description="ABC transporter" evidence="6">
    <location>
        <begin position="36"/>
        <end position="276"/>
    </location>
</feature>
<dbReference type="InterPro" id="IPR003593">
    <property type="entry name" value="AAA+_ATPase"/>
</dbReference>
<evidence type="ECO:0000313" key="8">
    <source>
        <dbReference type="Proteomes" id="UP001285154"/>
    </source>
</evidence>
<organism evidence="7 8">
    <name type="scientific">Mesorhizobium vachelliae</name>
    <dbReference type="NCBI Taxonomy" id="3072309"/>
    <lineage>
        <taxon>Bacteria</taxon>
        <taxon>Pseudomonadati</taxon>
        <taxon>Pseudomonadota</taxon>
        <taxon>Alphaproteobacteria</taxon>
        <taxon>Hyphomicrobiales</taxon>
        <taxon>Phyllobacteriaceae</taxon>
        <taxon>Mesorhizobium</taxon>
    </lineage>
</organism>
<dbReference type="Pfam" id="PF08352">
    <property type="entry name" value="oligo_HPY"/>
    <property type="match status" value="1"/>
</dbReference>
<dbReference type="InterPro" id="IPR017871">
    <property type="entry name" value="ABC_transporter-like_CS"/>
</dbReference>
<dbReference type="InterPro" id="IPR027417">
    <property type="entry name" value="P-loop_NTPase"/>
</dbReference>
<dbReference type="Pfam" id="PF00005">
    <property type="entry name" value="ABC_tran"/>
    <property type="match status" value="1"/>
</dbReference>
<keyword evidence="8" id="KW-1185">Reference proteome</keyword>
<evidence type="ECO:0000256" key="1">
    <source>
        <dbReference type="ARBA" id="ARBA00004417"/>
    </source>
</evidence>
<proteinExistence type="inferred from homology"/>
<dbReference type="NCBIfam" id="TIGR01727">
    <property type="entry name" value="oligo_HPY"/>
    <property type="match status" value="1"/>
</dbReference>
<name>A0ABU5AC31_9HYPH</name>
<dbReference type="InterPro" id="IPR013563">
    <property type="entry name" value="Oligopep_ABC_C"/>
</dbReference>
<evidence type="ECO:0000256" key="5">
    <source>
        <dbReference type="ARBA" id="ARBA00022840"/>
    </source>
</evidence>
<dbReference type="InterPro" id="IPR050319">
    <property type="entry name" value="ABC_transp_ATP-bind"/>
</dbReference>
<evidence type="ECO:0000259" key="6">
    <source>
        <dbReference type="PROSITE" id="PS50893"/>
    </source>
</evidence>
<dbReference type="PROSITE" id="PS50893">
    <property type="entry name" value="ABC_TRANSPORTER_2"/>
    <property type="match status" value="1"/>
</dbReference>
<sequence>MRGRTAIGLHRPFASCRVLAPYRGGGSHMNSQQPLLALEDVEVRYRVTSGWFGGTDVYAVNGVSLRVAEGETLGIVGESGCGKSTLGQAIVGLTPLTAGSIRLKGVDRAQSNTHIQIIFQDPQSSLDPRLPAWRLITEPLHIRGGYSRKQLIERATELAVSVGLRPEQIDRYPHEFSGGQRQRIAIARALAVEPELLVLDEPTSALDVSVQAQIVNLLLTLQAERKLSYALISHDVSLVRHVADRVAVMYLGQIVEAGTAQQVLDGPRHPYTKTLLDAVPSFERPLATIAPRAGELPSNRKLPSGCYFRERCPSATAGCEQPQVLKAIDGARTVRCHVVTGALADAG</sequence>
<dbReference type="SUPFAM" id="SSF52540">
    <property type="entry name" value="P-loop containing nucleoside triphosphate hydrolases"/>
    <property type="match status" value="1"/>
</dbReference>
<evidence type="ECO:0000313" key="7">
    <source>
        <dbReference type="EMBL" id="MDX8534162.1"/>
    </source>
</evidence>
<reference evidence="7 8" key="1">
    <citation type="submission" date="2023-08" db="EMBL/GenBank/DDBJ databases">
        <title>Implementing the SeqCode for naming new Mesorhizobium species isolated from Vachellia karroo root nodules.</title>
        <authorList>
            <person name="Van Lill M."/>
        </authorList>
    </citation>
    <scope>NUCLEOTIDE SEQUENCE [LARGE SCALE GENOMIC DNA]</scope>
    <source>
        <strain evidence="7 8">VK25D</strain>
    </source>
</reference>
<dbReference type="InterPro" id="IPR003439">
    <property type="entry name" value="ABC_transporter-like_ATP-bd"/>
</dbReference>